<dbReference type="InterPro" id="IPR022310">
    <property type="entry name" value="NAD/GMP_synthase"/>
</dbReference>
<evidence type="ECO:0000259" key="2">
    <source>
        <dbReference type="Pfam" id="PF02540"/>
    </source>
</evidence>
<organism evidence="3 4">
    <name type="scientific">Geovibrio thiophilus</name>
    <dbReference type="NCBI Taxonomy" id="139438"/>
    <lineage>
        <taxon>Bacteria</taxon>
        <taxon>Pseudomonadati</taxon>
        <taxon>Deferribacterota</taxon>
        <taxon>Deferribacteres</taxon>
        <taxon>Deferribacterales</taxon>
        <taxon>Geovibrionaceae</taxon>
        <taxon>Geovibrio</taxon>
    </lineage>
</organism>
<dbReference type="OrthoDB" id="9776919at2"/>
<accession>A0A3R5X2D1</accession>
<protein>
    <recommendedName>
        <fullName evidence="2">NAD/GMP synthase domain-containing protein</fullName>
    </recommendedName>
</protein>
<feature type="active site" description="Nucleophile and sulfur donor" evidence="1">
    <location>
        <position position="176"/>
    </location>
</feature>
<reference evidence="3 4" key="1">
    <citation type="submission" date="2019-01" db="EMBL/GenBank/DDBJ databases">
        <title>Geovibrio thiophilus DSM 11263, complete genome.</title>
        <authorList>
            <person name="Spring S."/>
            <person name="Bunk B."/>
            <person name="Sproer C."/>
        </authorList>
    </citation>
    <scope>NUCLEOTIDE SEQUENCE [LARGE SCALE GENOMIC DNA]</scope>
    <source>
        <strain evidence="3 4">DSM 11263</strain>
    </source>
</reference>
<feature type="domain" description="NAD/GMP synthase" evidence="2">
    <location>
        <begin position="18"/>
        <end position="85"/>
    </location>
</feature>
<dbReference type="InterPro" id="IPR014729">
    <property type="entry name" value="Rossmann-like_a/b/a_fold"/>
</dbReference>
<evidence type="ECO:0000256" key="1">
    <source>
        <dbReference type="PIRSR" id="PIRSR006661-1"/>
    </source>
</evidence>
<dbReference type="GO" id="GO:0016783">
    <property type="term" value="F:sulfurtransferase activity"/>
    <property type="evidence" value="ECO:0007669"/>
    <property type="project" value="InterPro"/>
</dbReference>
<dbReference type="PANTHER" id="PTHR43169:SF4">
    <property type="entry name" value="ATPASE, PP-LOOP SUPERFAMILY-RELATED"/>
    <property type="match status" value="1"/>
</dbReference>
<dbReference type="SUPFAM" id="SSF52402">
    <property type="entry name" value="Adenine nucleotide alpha hydrolases-like"/>
    <property type="match status" value="1"/>
</dbReference>
<dbReference type="GO" id="GO:0006163">
    <property type="term" value="P:purine nucleotide metabolic process"/>
    <property type="evidence" value="ECO:0007669"/>
    <property type="project" value="UniProtKB-ARBA"/>
</dbReference>
<dbReference type="InterPro" id="IPR052188">
    <property type="entry name" value="Ni-pincer_cofactor_biosynth"/>
</dbReference>
<sequence length="243" mass="27259">MMTRCCLAAVLLNRYFEKFGKAIVAFSGGADSTAVLMLAAEYLGADNVVAVTMESPHIFWYQVENARKTASRLGVQWVSKKLNITDEFLENKPNRCYVCKREILKSITETAIEKGIEHIFDGTNIEDTKEYRPGMAALIEYGIVSPLLDNELGKEFVHKTIAPLIADGFVFPNDSCVATRINGIITKDRLRAVETAENGLRDEFDGIRMRLFDNPPRVLFKRPKALNAEQLRKLSTALKKAIP</sequence>
<dbReference type="KEGG" id="gtl:EP073_05165"/>
<evidence type="ECO:0000313" key="3">
    <source>
        <dbReference type="EMBL" id="QAR32811.1"/>
    </source>
</evidence>
<dbReference type="AlphaFoldDB" id="A0A3R5X2D1"/>
<dbReference type="EMBL" id="CP035108">
    <property type="protein sequence ID" value="QAR32811.1"/>
    <property type="molecule type" value="Genomic_DNA"/>
</dbReference>
<gene>
    <name evidence="3" type="ORF">EP073_05165</name>
</gene>
<dbReference type="PANTHER" id="PTHR43169">
    <property type="entry name" value="EXSB FAMILY PROTEIN"/>
    <property type="match status" value="1"/>
</dbReference>
<name>A0A3R5X2D1_9BACT</name>
<keyword evidence="4" id="KW-1185">Reference proteome</keyword>
<dbReference type="Gene3D" id="3.40.50.620">
    <property type="entry name" value="HUPs"/>
    <property type="match status" value="1"/>
</dbReference>
<dbReference type="Pfam" id="PF02540">
    <property type="entry name" value="NAD_synthase"/>
    <property type="match status" value="1"/>
</dbReference>
<dbReference type="PIRSF" id="PIRSF006661">
    <property type="entry name" value="PP-lp_UCP006661"/>
    <property type="match status" value="1"/>
</dbReference>
<dbReference type="Proteomes" id="UP000287502">
    <property type="component" value="Chromosome"/>
</dbReference>
<proteinExistence type="predicted"/>
<evidence type="ECO:0000313" key="4">
    <source>
        <dbReference type="Proteomes" id="UP000287502"/>
    </source>
</evidence>
<dbReference type="InterPro" id="IPR005232">
    <property type="entry name" value="LarE"/>
</dbReference>